<dbReference type="Proteomes" id="UP000482960">
    <property type="component" value="Unassembled WGS sequence"/>
</dbReference>
<protein>
    <recommendedName>
        <fullName evidence="3">Lipoprotein LpqB beta-propeller domain-containing protein</fullName>
    </recommendedName>
</protein>
<reference evidence="1 2" key="2">
    <citation type="submission" date="2020-03" db="EMBL/GenBank/DDBJ databases">
        <authorList>
            <person name="Ichikawa N."/>
            <person name="Kimura A."/>
            <person name="Kitahashi Y."/>
            <person name="Uohara A."/>
        </authorList>
    </citation>
    <scope>NUCLEOTIDE SEQUENCE [LARGE SCALE GENOMIC DNA]</scope>
    <source>
        <strain evidence="1 2">NBRC 108638</strain>
    </source>
</reference>
<reference evidence="1 2" key="1">
    <citation type="submission" date="2020-03" db="EMBL/GenBank/DDBJ databases">
        <title>Whole genome shotgun sequence of Phytohabitans rumicis NBRC 108638.</title>
        <authorList>
            <person name="Komaki H."/>
            <person name="Tamura T."/>
        </authorList>
    </citation>
    <scope>NUCLEOTIDE SEQUENCE [LARGE SCALE GENOMIC DNA]</scope>
    <source>
        <strain evidence="1 2">NBRC 108638</strain>
    </source>
</reference>
<evidence type="ECO:0008006" key="3">
    <source>
        <dbReference type="Google" id="ProtNLM"/>
    </source>
</evidence>
<accession>A0A6V8LM18</accession>
<keyword evidence="2" id="KW-1185">Reference proteome</keyword>
<dbReference type="Gene3D" id="2.120.10.70">
    <property type="entry name" value="Fucose-specific lectin"/>
    <property type="match status" value="1"/>
</dbReference>
<proteinExistence type="predicted"/>
<dbReference type="CDD" id="cd15482">
    <property type="entry name" value="Sialidase_non-viral"/>
    <property type="match status" value="1"/>
</dbReference>
<dbReference type="RefSeq" id="WP_173082717.1">
    <property type="nucleotide sequence ID" value="NZ_BLPG01000001.1"/>
</dbReference>
<evidence type="ECO:0000313" key="2">
    <source>
        <dbReference type="Proteomes" id="UP000482960"/>
    </source>
</evidence>
<name>A0A6V8LM18_9ACTN</name>
<dbReference type="AlphaFoldDB" id="A0A6V8LM18"/>
<gene>
    <name evidence="1" type="ORF">Prum_088580</name>
</gene>
<dbReference type="SUPFAM" id="SSF89372">
    <property type="entry name" value="Fucose-specific lectin"/>
    <property type="match status" value="1"/>
</dbReference>
<comment type="caution">
    <text evidence="1">The sequence shown here is derived from an EMBL/GenBank/DDBJ whole genome shotgun (WGS) entry which is preliminary data.</text>
</comment>
<sequence length="536" mass="55866">MDGIDVIVAADVRYAAQPLHVSQPGAAALATRLGVPVAAALTTPGSAATLTAYLDVWERLITGDEEPDLVHSGLGVESCARMRREWVVRVRPGTAVPAPGQSDHIPGHIYYPLATLNRRGGVATIAVTDVADRRGRGLLLPPAHLIADTVGGDPLAYRRGENRPVVSLRDAINALIAGRLPSTSDLPVSPGTGNDVLRRAALLDSTGGLVVVWHSSRVSNINQVFAARLDLARPDSGFSAAVAVTSGTTANVEPTAVALPTGDLIVAYPTVVAGTTDVVMKRAALGGLPGVGTQNVAAVSGTSDQSPHAVLAGDRVVFLSHQGSTNQWTYRRYDHVATTFVDTAPVVLSTVTTTVRDLHAAASGSSVWAAFVEGTNLHGLRLNAADGTVGATTGPLALGAPADPFVLALSANDAMVFLDAGDNLRVISATGGAWGSATVIPGTDTNDTQPAAVRDADGTIYLFYQRLLSGSDNEIVLRRRPPIGSDWSPPQLVTRHAANDQRPHPVLVPGQGIWLVFMSNRTGNFDLYATQILTSI</sequence>
<evidence type="ECO:0000313" key="1">
    <source>
        <dbReference type="EMBL" id="GFJ95216.1"/>
    </source>
</evidence>
<organism evidence="1 2">
    <name type="scientific">Phytohabitans rumicis</name>
    <dbReference type="NCBI Taxonomy" id="1076125"/>
    <lineage>
        <taxon>Bacteria</taxon>
        <taxon>Bacillati</taxon>
        <taxon>Actinomycetota</taxon>
        <taxon>Actinomycetes</taxon>
        <taxon>Micromonosporales</taxon>
        <taxon>Micromonosporaceae</taxon>
    </lineage>
</organism>
<dbReference type="EMBL" id="BLPG01000001">
    <property type="protein sequence ID" value="GFJ95216.1"/>
    <property type="molecule type" value="Genomic_DNA"/>
</dbReference>